<dbReference type="RefSeq" id="WP_201372100.1">
    <property type="nucleotide sequence ID" value="NZ_BNJG01000001.1"/>
</dbReference>
<proteinExistence type="predicted"/>
<evidence type="ECO:0008006" key="3">
    <source>
        <dbReference type="Google" id="ProtNLM"/>
    </source>
</evidence>
<evidence type="ECO:0000313" key="2">
    <source>
        <dbReference type="Proteomes" id="UP000654345"/>
    </source>
</evidence>
<organism evidence="1 2">
    <name type="scientific">Ktedonobacter robiniae</name>
    <dbReference type="NCBI Taxonomy" id="2778365"/>
    <lineage>
        <taxon>Bacteria</taxon>
        <taxon>Bacillati</taxon>
        <taxon>Chloroflexota</taxon>
        <taxon>Ktedonobacteria</taxon>
        <taxon>Ktedonobacterales</taxon>
        <taxon>Ktedonobacteraceae</taxon>
        <taxon>Ktedonobacter</taxon>
    </lineage>
</organism>
<gene>
    <name evidence="1" type="ORF">KSB_39980</name>
</gene>
<sequence length="206" mass="23569">MAYTNNPYCQLSDVKLVLGSQSTANDAWIASLIPEAQTWIDDEVGYQFQTEVGTTRTFSGHDTQYLMLGEWVQSISKVIQVSYAQSVGYDGYFNTVLTSQQDITNDIVIGPENRNPGWKLERMSQAPFYTGMRNYIVTGTWGYGSIPLDINRATARLVAFYVKMRDTNYSDTLIEQGAARQKYTKTIPDDINDILKHYKKRFFYTR</sequence>
<protein>
    <recommendedName>
        <fullName evidence="3">Phage tail protein</fullName>
    </recommendedName>
</protein>
<evidence type="ECO:0000313" key="1">
    <source>
        <dbReference type="EMBL" id="GHO55523.1"/>
    </source>
</evidence>
<dbReference type="Proteomes" id="UP000654345">
    <property type="component" value="Unassembled WGS sequence"/>
</dbReference>
<keyword evidence="2" id="KW-1185">Reference proteome</keyword>
<comment type="caution">
    <text evidence="1">The sequence shown here is derived from an EMBL/GenBank/DDBJ whole genome shotgun (WGS) entry which is preliminary data.</text>
</comment>
<name>A0ABQ3US03_9CHLR</name>
<reference evidence="1 2" key="1">
    <citation type="journal article" date="2021" name="Int. J. Syst. Evol. Microbiol.">
        <title>Reticulibacter mediterranei gen. nov., sp. nov., within the new family Reticulibacteraceae fam. nov., and Ktedonospora formicarum gen. nov., sp. nov., Ktedonobacter robiniae sp. nov., Dictyobacter formicarum sp. nov. and Dictyobacter arantiisoli sp. nov., belonging to the class Ktedonobacteria.</title>
        <authorList>
            <person name="Yabe S."/>
            <person name="Zheng Y."/>
            <person name="Wang C.M."/>
            <person name="Sakai Y."/>
            <person name="Abe K."/>
            <person name="Yokota A."/>
            <person name="Donadio S."/>
            <person name="Cavaletti L."/>
            <person name="Monciardini P."/>
        </authorList>
    </citation>
    <scope>NUCLEOTIDE SEQUENCE [LARGE SCALE GENOMIC DNA]</scope>
    <source>
        <strain evidence="1 2">SOSP1-30</strain>
    </source>
</reference>
<dbReference type="EMBL" id="BNJG01000001">
    <property type="protein sequence ID" value="GHO55523.1"/>
    <property type="molecule type" value="Genomic_DNA"/>
</dbReference>
<accession>A0ABQ3US03</accession>